<reference evidence="1 2" key="2">
    <citation type="submission" date="2019-11" db="EMBL/GenBank/DDBJ databases">
        <authorList>
            <person name="Lu H."/>
        </authorList>
    </citation>
    <scope>NUCLEOTIDE SEQUENCE [LARGE SCALE GENOMIC DNA]</scope>
    <source>
        <strain evidence="1 2">FIM1</strain>
    </source>
</reference>
<dbReference type="Proteomes" id="UP000422736">
    <property type="component" value="Chromosome 2"/>
</dbReference>
<evidence type="ECO:0000313" key="2">
    <source>
        <dbReference type="Proteomes" id="UP000422736"/>
    </source>
</evidence>
<protein>
    <submittedName>
        <fullName evidence="1">Centromere DNA-binding protein complex CBF3 subunit C</fullName>
    </submittedName>
</protein>
<accession>A0ABX6ERT3</accession>
<keyword evidence="2" id="KW-1185">Reference proteome</keyword>
<proteinExistence type="predicted"/>
<sequence length="390" mass="46042">MFDCRLFLSLPIDIRRNVYLFLGDNVQIVRPPSKSSIFSDEIIEYPAVTVTEFDNTLAERYEQHVKIYDYIPNFVSNWCRGFELVKQDPLVADRLKVCMKYEEEDWFCMQWILVCGQLEVGIFTQDEQFLQVSYGLKEFCEVVDVPVQRLSLGMNVSEINNIEELCTEIKRHWLFDTVQFVSFVNCWDMEHPNVASIINFMENFNNLRLLKVESQNMFDNLINTQGVRANPGKTIVYNVRQNILELRAYSLRELGYKSLVNLSRWEQLVSLSLIGCEFIDLNKLVFPKRCKILNIQDIKYIVWWNQAEILEVLDRNWLNRTTISKPQSPEQVEKWYSVYIRVVETYHPINCITIQNVKRIKGNIIVPARLLEDSRIKISNVTKMDEMLMI</sequence>
<evidence type="ECO:0000313" key="1">
    <source>
        <dbReference type="EMBL" id="QGN14341.1"/>
    </source>
</evidence>
<gene>
    <name evidence="1" type="primary">CTF13</name>
    <name evidence="1" type="ORF">FIM1_1001</name>
</gene>
<dbReference type="EMBL" id="CP015055">
    <property type="protein sequence ID" value="QGN14341.1"/>
    <property type="molecule type" value="Genomic_DNA"/>
</dbReference>
<keyword evidence="1" id="KW-0238">DNA-binding</keyword>
<organism evidence="1 2">
    <name type="scientific">Kluyveromyces marxianus</name>
    <name type="common">Yeast</name>
    <name type="synonym">Candida kefyr</name>
    <dbReference type="NCBI Taxonomy" id="4911"/>
    <lineage>
        <taxon>Eukaryota</taxon>
        <taxon>Fungi</taxon>
        <taxon>Dikarya</taxon>
        <taxon>Ascomycota</taxon>
        <taxon>Saccharomycotina</taxon>
        <taxon>Saccharomycetes</taxon>
        <taxon>Saccharomycetales</taxon>
        <taxon>Saccharomycetaceae</taxon>
        <taxon>Kluyveromyces</taxon>
    </lineage>
</organism>
<reference evidence="1 2" key="1">
    <citation type="submission" date="2016-03" db="EMBL/GenBank/DDBJ databases">
        <title>How can Kluyveromyces marxianus grow so fast - potential evolutionary course in Saccharomyces Complex revealed by comparative genomics.</title>
        <authorList>
            <person name="Mo W."/>
            <person name="Lu W."/>
            <person name="Yang X."/>
            <person name="Qi J."/>
            <person name="Lv H."/>
        </authorList>
    </citation>
    <scope>NUCLEOTIDE SEQUENCE [LARGE SCALE GENOMIC DNA]</scope>
    <source>
        <strain evidence="1 2">FIM1</strain>
    </source>
</reference>
<dbReference type="GO" id="GO:0003677">
    <property type="term" value="F:DNA binding"/>
    <property type="evidence" value="ECO:0007669"/>
    <property type="project" value="UniProtKB-KW"/>
</dbReference>
<name>A0ABX6ERT3_KLUMA</name>